<keyword evidence="3" id="KW-1185">Reference proteome</keyword>
<evidence type="ECO:0000313" key="3">
    <source>
        <dbReference type="Proteomes" id="UP000198211"/>
    </source>
</evidence>
<reference evidence="3" key="1">
    <citation type="submission" date="2017-03" db="EMBL/GenBank/DDBJ databases">
        <title>Phytopthora megakarya and P. palmivora, two closely related causual agents of cacao black pod achieved similar genome size and gene model numbers by different mechanisms.</title>
        <authorList>
            <person name="Ali S."/>
            <person name="Shao J."/>
            <person name="Larry D.J."/>
            <person name="Kronmiller B."/>
            <person name="Shen D."/>
            <person name="Strem M.D."/>
            <person name="Melnick R.L."/>
            <person name="Guiltinan M.J."/>
            <person name="Tyler B.M."/>
            <person name="Meinhardt L.W."/>
            <person name="Bailey B.A."/>
        </authorList>
    </citation>
    <scope>NUCLEOTIDE SEQUENCE [LARGE SCALE GENOMIC DNA]</scope>
    <source>
        <strain evidence="3">zdho120</strain>
    </source>
</reference>
<dbReference type="OrthoDB" id="125363at2759"/>
<feature type="region of interest" description="Disordered" evidence="1">
    <location>
        <begin position="208"/>
        <end position="259"/>
    </location>
</feature>
<comment type="caution">
    <text evidence="2">The sequence shown here is derived from an EMBL/GenBank/DDBJ whole genome shotgun (WGS) entry which is preliminary data.</text>
</comment>
<feature type="compositionally biased region" description="Polar residues" evidence="1">
    <location>
        <begin position="630"/>
        <end position="647"/>
    </location>
</feature>
<accession>A0A225WSC1</accession>
<organism evidence="2 3">
    <name type="scientific">Phytophthora megakarya</name>
    <dbReference type="NCBI Taxonomy" id="4795"/>
    <lineage>
        <taxon>Eukaryota</taxon>
        <taxon>Sar</taxon>
        <taxon>Stramenopiles</taxon>
        <taxon>Oomycota</taxon>
        <taxon>Peronosporomycetes</taxon>
        <taxon>Peronosporales</taxon>
        <taxon>Peronosporaceae</taxon>
        <taxon>Phytophthora</taxon>
    </lineage>
</organism>
<evidence type="ECO:0000313" key="2">
    <source>
        <dbReference type="EMBL" id="OWZ19987.1"/>
    </source>
</evidence>
<protein>
    <recommendedName>
        <fullName evidence="4">IPT/TIG domain-containing protein</fullName>
    </recommendedName>
</protein>
<dbReference type="Proteomes" id="UP000198211">
    <property type="component" value="Unassembled WGS sequence"/>
</dbReference>
<feature type="compositionally biased region" description="Basic and acidic residues" evidence="1">
    <location>
        <begin position="237"/>
        <end position="253"/>
    </location>
</feature>
<sequence length="704" mass="78461">MECSVPDFPRGVIVRVTVAMNGVEFVQCPGELRVFQSPRLTELFPNWVSTSTTVELELRGINLTAAVSTKSSGDNNRNQHDSANIQVSFTGTRGKKVVRGKCEGGHVRCLIPREILYVSTTTCRDKGRSHSATTTIFPIQVDIWLGGKHNAFTGLPLPLHVYGEIPAVHIVSPMDGPVYGGFSIVVEGNGFIDTGKIVVRFQLYTDHQETPRTEDDNPKTHQVQDSSTSKSTSTSDVRQKETTKDNSASEKNRPRISMPSTQSIQAYVDVIAKFVSSERVLCPAPSLPQEGVYAVLVALNSVEFSRVSDGSWYLAWQNWQKRKRLLSHSLFSRATAPDEIASALSSASLDEDNVDRLRKKSSFMLPKIRSALAVTPGGSPSTSSRVKRDSVAEDIVWPGDTEEMLMKKPQLLQWHPTSSMESRVNGRPLLPLLEYLCSARETQQFICRRLHVAFRLTSPHARDGNGSADAVPAVRYCVFVEAIRMIFPNAMARDLEELWQATDHRPDVKQLLRRLTRNVGPDHRSKSPEPGPTHYDPRYKFVSSREPSAIIFPPVVQPEHIVDPPSALFIDYDAATLVVKPRPPRHVFRKRKFNTSWCNPVVDAVPRSPTPPSIETSKQDAVRTPRTLAQATFASSNQRTRSPNTQKSTRESKPLTTPTPCCVPPRPTTSRQSNLSGQNPFYNDIAPLYAKFLSSTEVKRFLNR</sequence>
<dbReference type="STRING" id="4795.A0A225WSC1"/>
<name>A0A225WSC1_9STRA</name>
<feature type="compositionally biased region" description="Basic and acidic residues" evidence="1">
    <location>
        <begin position="208"/>
        <end position="219"/>
    </location>
</feature>
<dbReference type="EMBL" id="NBNE01000374">
    <property type="protein sequence ID" value="OWZ19987.1"/>
    <property type="molecule type" value="Genomic_DNA"/>
</dbReference>
<feature type="region of interest" description="Disordered" evidence="1">
    <location>
        <begin position="630"/>
        <end position="677"/>
    </location>
</feature>
<feature type="compositionally biased region" description="Low complexity" evidence="1">
    <location>
        <begin position="226"/>
        <end position="235"/>
    </location>
</feature>
<evidence type="ECO:0000256" key="1">
    <source>
        <dbReference type="SAM" id="MobiDB-lite"/>
    </source>
</evidence>
<feature type="region of interest" description="Disordered" evidence="1">
    <location>
        <begin position="517"/>
        <end position="536"/>
    </location>
</feature>
<gene>
    <name evidence="2" type="ORF">PHMEG_0005664</name>
</gene>
<dbReference type="AlphaFoldDB" id="A0A225WSC1"/>
<evidence type="ECO:0008006" key="4">
    <source>
        <dbReference type="Google" id="ProtNLM"/>
    </source>
</evidence>
<proteinExistence type="predicted"/>